<feature type="transmembrane region" description="Helical" evidence="2">
    <location>
        <begin position="26"/>
        <end position="46"/>
    </location>
</feature>
<name>A0A1F7XYP7_9BACT</name>
<evidence type="ECO:0000313" key="3">
    <source>
        <dbReference type="EMBL" id="OGM20177.1"/>
    </source>
</evidence>
<keyword evidence="2" id="KW-0812">Transmembrane</keyword>
<evidence type="ECO:0000256" key="1">
    <source>
        <dbReference type="SAM" id="Coils"/>
    </source>
</evidence>
<proteinExistence type="predicted"/>
<dbReference type="Proteomes" id="UP000178419">
    <property type="component" value="Unassembled WGS sequence"/>
</dbReference>
<dbReference type="AlphaFoldDB" id="A0A1F7XYP7"/>
<feature type="coiled-coil region" evidence="1">
    <location>
        <begin position="48"/>
        <end position="122"/>
    </location>
</feature>
<keyword evidence="1" id="KW-0175">Coiled coil</keyword>
<organism evidence="3 4">
    <name type="scientific">Candidatus Woesebacteria bacterium RIFCSPHIGHO2_01_FULL_38_9</name>
    <dbReference type="NCBI Taxonomy" id="1802492"/>
    <lineage>
        <taxon>Bacteria</taxon>
        <taxon>Candidatus Woeseibacteriota</taxon>
    </lineage>
</organism>
<accession>A0A1F7XYP7</accession>
<keyword evidence="2" id="KW-0472">Membrane</keyword>
<evidence type="ECO:0000256" key="2">
    <source>
        <dbReference type="SAM" id="Phobius"/>
    </source>
</evidence>
<reference evidence="3 4" key="1">
    <citation type="journal article" date="2016" name="Nat. Commun.">
        <title>Thousands of microbial genomes shed light on interconnected biogeochemical processes in an aquifer system.</title>
        <authorList>
            <person name="Anantharaman K."/>
            <person name="Brown C.T."/>
            <person name="Hug L.A."/>
            <person name="Sharon I."/>
            <person name="Castelle C.J."/>
            <person name="Probst A.J."/>
            <person name="Thomas B.C."/>
            <person name="Singh A."/>
            <person name="Wilkins M.J."/>
            <person name="Karaoz U."/>
            <person name="Brodie E.L."/>
            <person name="Williams K.H."/>
            <person name="Hubbard S.S."/>
            <person name="Banfield J.F."/>
        </authorList>
    </citation>
    <scope>NUCLEOTIDE SEQUENCE [LARGE SCALE GENOMIC DNA]</scope>
</reference>
<comment type="caution">
    <text evidence="3">The sequence shown here is derived from an EMBL/GenBank/DDBJ whole genome shotgun (WGS) entry which is preliminary data.</text>
</comment>
<gene>
    <name evidence="3" type="ORF">A2714_01085</name>
</gene>
<protein>
    <submittedName>
        <fullName evidence="3">Uncharacterized protein</fullName>
    </submittedName>
</protein>
<sequence length="203" mass="22556">MEKLYLVESLEKLQENPKKVVDLKTILVVVSTLSIIGYSLVVILFIKNSSLNENIKLSNSQLEKAKAENSQFEKELIFYKNTDLAKEVEILQLKLNNAEKNLKSTESQLNSTQNQLKNLQTNIAKIKPYLDVIDAIESLLSEGPKENNVSNVNSKVSTLGDSEVSDQWARANASIDLEKSSWSGSEISATVSLITSKILSLII</sequence>
<keyword evidence="2" id="KW-1133">Transmembrane helix</keyword>
<evidence type="ECO:0000313" key="4">
    <source>
        <dbReference type="Proteomes" id="UP000178419"/>
    </source>
</evidence>
<dbReference type="EMBL" id="MGGE01000049">
    <property type="protein sequence ID" value="OGM20177.1"/>
    <property type="molecule type" value="Genomic_DNA"/>
</dbReference>